<dbReference type="RefSeq" id="WP_285457280.1">
    <property type="nucleotide sequence ID" value="NZ_CP127173.1"/>
</dbReference>
<accession>A0ABY8XVW8</accession>
<feature type="domain" description="N-acetyltransferase" evidence="3">
    <location>
        <begin position="2"/>
        <end position="155"/>
    </location>
</feature>
<evidence type="ECO:0000259" key="3">
    <source>
        <dbReference type="PROSITE" id="PS51186"/>
    </source>
</evidence>
<dbReference type="InterPro" id="IPR016181">
    <property type="entry name" value="Acyl_CoA_acyltransferase"/>
</dbReference>
<dbReference type="Pfam" id="PF00583">
    <property type="entry name" value="Acetyltransf_1"/>
    <property type="match status" value="1"/>
</dbReference>
<sequence>MVHVRRLTPDDVPVLREIRLRALADTSENFGSLVAVEGAKPDEEWRAWLRERAWFAAFDGDDAVGLVCGLPGEPEWLLFSMWVAPQARGRGLAARLVDAVRGAAAESGAEAIGLHVFDGNDRARRVYERLGFVHTGESEIIAGKGRRNRMRLAPTRE</sequence>
<dbReference type="EMBL" id="CP127173">
    <property type="protein sequence ID" value="WIV59731.1"/>
    <property type="molecule type" value="Genomic_DNA"/>
</dbReference>
<dbReference type="Gene3D" id="3.40.630.30">
    <property type="match status" value="1"/>
</dbReference>
<dbReference type="SUPFAM" id="SSF55729">
    <property type="entry name" value="Acyl-CoA N-acyltransferases (Nat)"/>
    <property type="match status" value="1"/>
</dbReference>
<keyword evidence="2" id="KW-0012">Acyltransferase</keyword>
<evidence type="ECO:0000313" key="4">
    <source>
        <dbReference type="EMBL" id="WIV59731.1"/>
    </source>
</evidence>
<reference evidence="4 5" key="1">
    <citation type="submission" date="2023-06" db="EMBL/GenBank/DDBJ databases">
        <authorList>
            <person name="Oyuntsetseg B."/>
            <person name="Kim S.B."/>
        </authorList>
    </citation>
    <scope>NUCLEOTIDE SEQUENCE [LARGE SCALE GENOMIC DNA]</scope>
    <source>
        <strain evidence="4 5">2-2</strain>
    </source>
</reference>
<evidence type="ECO:0000313" key="5">
    <source>
        <dbReference type="Proteomes" id="UP001227101"/>
    </source>
</evidence>
<evidence type="ECO:0000256" key="1">
    <source>
        <dbReference type="ARBA" id="ARBA00022679"/>
    </source>
</evidence>
<proteinExistence type="predicted"/>
<dbReference type="CDD" id="cd04301">
    <property type="entry name" value="NAT_SF"/>
    <property type="match status" value="1"/>
</dbReference>
<dbReference type="PROSITE" id="PS51186">
    <property type="entry name" value="GNAT"/>
    <property type="match status" value="1"/>
</dbReference>
<dbReference type="Proteomes" id="UP001227101">
    <property type="component" value="Chromosome"/>
</dbReference>
<keyword evidence="5" id="KW-1185">Reference proteome</keyword>
<dbReference type="InterPro" id="IPR000182">
    <property type="entry name" value="GNAT_dom"/>
</dbReference>
<evidence type="ECO:0000256" key="2">
    <source>
        <dbReference type="ARBA" id="ARBA00023315"/>
    </source>
</evidence>
<protein>
    <submittedName>
        <fullName evidence="4">GNAT family N-acetyltransferase</fullName>
    </submittedName>
</protein>
<dbReference type="InterPro" id="IPR050832">
    <property type="entry name" value="Bact_Acetyltransf"/>
</dbReference>
<dbReference type="PANTHER" id="PTHR43877">
    <property type="entry name" value="AMINOALKYLPHOSPHONATE N-ACETYLTRANSFERASE-RELATED-RELATED"/>
    <property type="match status" value="1"/>
</dbReference>
<keyword evidence="1" id="KW-0808">Transferase</keyword>
<name>A0ABY8XVW8_9PSEU</name>
<gene>
    <name evidence="4" type="ORF">QP939_14525</name>
</gene>
<organism evidence="4 5">
    <name type="scientific">Amycolatopsis nalaikhensis</name>
    <dbReference type="NCBI Taxonomy" id="715472"/>
    <lineage>
        <taxon>Bacteria</taxon>
        <taxon>Bacillati</taxon>
        <taxon>Actinomycetota</taxon>
        <taxon>Actinomycetes</taxon>
        <taxon>Pseudonocardiales</taxon>
        <taxon>Pseudonocardiaceae</taxon>
        <taxon>Amycolatopsis</taxon>
    </lineage>
</organism>